<dbReference type="Proteomes" id="UP000240883">
    <property type="component" value="Unassembled WGS sequence"/>
</dbReference>
<dbReference type="InterPro" id="IPR051127">
    <property type="entry name" value="Fungal_SecMet_Regulators"/>
</dbReference>
<dbReference type="PROSITE" id="PS00463">
    <property type="entry name" value="ZN2_CY6_FUNGAL_1"/>
    <property type="match status" value="1"/>
</dbReference>
<dbReference type="CDD" id="cd12148">
    <property type="entry name" value="fungal_TF_MHR"/>
    <property type="match status" value="1"/>
</dbReference>
<keyword evidence="1" id="KW-0479">Metal-binding</keyword>
<evidence type="ECO:0000259" key="6">
    <source>
        <dbReference type="PROSITE" id="PS50048"/>
    </source>
</evidence>
<organism evidence="7 8">
    <name type="scientific">Corynespora cassiicola Philippines</name>
    <dbReference type="NCBI Taxonomy" id="1448308"/>
    <lineage>
        <taxon>Eukaryota</taxon>
        <taxon>Fungi</taxon>
        <taxon>Dikarya</taxon>
        <taxon>Ascomycota</taxon>
        <taxon>Pezizomycotina</taxon>
        <taxon>Dothideomycetes</taxon>
        <taxon>Pleosporomycetidae</taxon>
        <taxon>Pleosporales</taxon>
        <taxon>Corynesporascaceae</taxon>
        <taxon>Corynespora</taxon>
    </lineage>
</organism>
<evidence type="ECO:0000256" key="4">
    <source>
        <dbReference type="ARBA" id="ARBA00023242"/>
    </source>
</evidence>
<feature type="region of interest" description="Disordered" evidence="5">
    <location>
        <begin position="212"/>
        <end position="244"/>
    </location>
</feature>
<dbReference type="SUPFAM" id="SSF57701">
    <property type="entry name" value="Zn2/Cys6 DNA-binding domain"/>
    <property type="match status" value="1"/>
</dbReference>
<dbReference type="Pfam" id="PF04082">
    <property type="entry name" value="Fungal_trans"/>
    <property type="match status" value="1"/>
</dbReference>
<accession>A0A2T2NWV6</accession>
<evidence type="ECO:0000256" key="5">
    <source>
        <dbReference type="SAM" id="MobiDB-lite"/>
    </source>
</evidence>
<feature type="domain" description="Zn(2)-C6 fungal-type" evidence="6">
    <location>
        <begin position="22"/>
        <end position="52"/>
    </location>
</feature>
<dbReference type="AlphaFoldDB" id="A0A2T2NWV6"/>
<dbReference type="GO" id="GO:0008270">
    <property type="term" value="F:zinc ion binding"/>
    <property type="evidence" value="ECO:0007669"/>
    <property type="project" value="InterPro"/>
</dbReference>
<reference evidence="7 8" key="1">
    <citation type="journal article" date="2018" name="Front. Microbiol.">
        <title>Genome-Wide Analysis of Corynespora cassiicola Leaf Fall Disease Putative Effectors.</title>
        <authorList>
            <person name="Lopez D."/>
            <person name="Ribeiro S."/>
            <person name="Label P."/>
            <person name="Fumanal B."/>
            <person name="Venisse J.S."/>
            <person name="Kohler A."/>
            <person name="de Oliveira R.R."/>
            <person name="Labutti K."/>
            <person name="Lipzen A."/>
            <person name="Lail K."/>
            <person name="Bauer D."/>
            <person name="Ohm R.A."/>
            <person name="Barry K.W."/>
            <person name="Spatafora J."/>
            <person name="Grigoriev I.V."/>
            <person name="Martin F.M."/>
            <person name="Pujade-Renaud V."/>
        </authorList>
    </citation>
    <scope>NUCLEOTIDE SEQUENCE [LARGE SCALE GENOMIC DNA]</scope>
    <source>
        <strain evidence="7 8">Philippines</strain>
    </source>
</reference>
<dbReference type="SMART" id="SM00906">
    <property type="entry name" value="Fungal_trans"/>
    <property type="match status" value="1"/>
</dbReference>
<keyword evidence="2" id="KW-0805">Transcription regulation</keyword>
<dbReference type="EMBL" id="KZ678132">
    <property type="protein sequence ID" value="PSN69849.1"/>
    <property type="molecule type" value="Genomic_DNA"/>
</dbReference>
<dbReference type="CDD" id="cd00067">
    <property type="entry name" value="GAL4"/>
    <property type="match status" value="1"/>
</dbReference>
<dbReference type="GO" id="GO:0006351">
    <property type="term" value="P:DNA-templated transcription"/>
    <property type="evidence" value="ECO:0007669"/>
    <property type="project" value="InterPro"/>
</dbReference>
<evidence type="ECO:0000256" key="2">
    <source>
        <dbReference type="ARBA" id="ARBA00023015"/>
    </source>
</evidence>
<dbReference type="PANTHER" id="PTHR47424">
    <property type="entry name" value="REGULATORY PROTEIN GAL4"/>
    <property type="match status" value="1"/>
</dbReference>
<dbReference type="STRING" id="1448308.A0A2T2NWV6"/>
<evidence type="ECO:0000256" key="1">
    <source>
        <dbReference type="ARBA" id="ARBA00022723"/>
    </source>
</evidence>
<protein>
    <recommendedName>
        <fullName evidence="6">Zn(2)-C6 fungal-type domain-containing protein</fullName>
    </recommendedName>
</protein>
<keyword evidence="3" id="KW-0804">Transcription</keyword>
<feature type="region of interest" description="Disordered" evidence="5">
    <location>
        <begin position="122"/>
        <end position="157"/>
    </location>
</feature>
<dbReference type="InterPro" id="IPR007219">
    <property type="entry name" value="XnlR_reg_dom"/>
</dbReference>
<dbReference type="InterPro" id="IPR036864">
    <property type="entry name" value="Zn2-C6_fun-type_DNA-bd_sf"/>
</dbReference>
<keyword evidence="4" id="KW-0539">Nucleus</keyword>
<dbReference type="OrthoDB" id="3364175at2759"/>
<dbReference type="PANTHER" id="PTHR47424:SF6">
    <property type="entry name" value="PROLINE UTILIZATION TRANS-ACTIVATOR"/>
    <property type="match status" value="1"/>
</dbReference>
<dbReference type="GO" id="GO:0000981">
    <property type="term" value="F:DNA-binding transcription factor activity, RNA polymerase II-specific"/>
    <property type="evidence" value="ECO:0007669"/>
    <property type="project" value="InterPro"/>
</dbReference>
<dbReference type="Gene3D" id="4.10.240.10">
    <property type="entry name" value="Zn(2)-C6 fungal-type DNA-binding domain"/>
    <property type="match status" value="1"/>
</dbReference>
<evidence type="ECO:0000313" key="8">
    <source>
        <dbReference type="Proteomes" id="UP000240883"/>
    </source>
</evidence>
<keyword evidence="8" id="KW-1185">Reference proteome</keyword>
<gene>
    <name evidence="7" type="ORF">BS50DRAFT_618827</name>
</gene>
<evidence type="ECO:0000313" key="7">
    <source>
        <dbReference type="EMBL" id="PSN69849.1"/>
    </source>
</evidence>
<feature type="compositionally biased region" description="Polar residues" evidence="5">
    <location>
        <begin position="144"/>
        <end position="157"/>
    </location>
</feature>
<dbReference type="InterPro" id="IPR001138">
    <property type="entry name" value="Zn2Cys6_DnaBD"/>
</dbReference>
<sequence>MNRTTKPSTRSNSTPRRRALVSCDRCKLRRARCIRADPNTACADCQSSGSQCESKLPRKQRVYGSVETLSLRFRALESLVKGLFPDEDVQDTKTLFKIASSRQISMPAQDDYTQLPDEIFSHSEKPESHTTADSNSIPRLKYARTNSSGTSGNRLGERNTYTTHCAAFYFGPSSSFSIGPKVQSLVTRYYALPLGTSLIRYPISQSSHHLASIEDQAGSSKRQKRKVADTAFGNRNASDDERKAHKKSRLDLLISDRVNASNTPKDFLPSKPVADSLVSAFFGRVNARFPIFDRDVFQSRYDATFSLSSTNLNFQDMDIGWTCCLKLIMVLGAQDANDRDEEKSLIFQKNCLEFVWANFARLMNVSIINIQALMLLAYWDHKFGSRNSSWILVGIANRMAFSLGLHRECTMADLEPEERVTRRIVWRAVYGFEKFLCIILGRPSSIDDQDTTTKYTDEDMVKNEETPVTYLEATIQLIGLSDSLRRKAYASDSSEDRNTPSIHVAKDLLEQQDNLYKSLPTSFLQSASTEANSSGNWTLHMFYHYLRCVITRSFLLQILEMRMAELESKFVAAPGNLHQRESLAQECVSSAQICLQILSGANEAGVLDGAKWEDDSYISHAILILCIDILIRPRRDTDSSQDTKRKKLVSHAVSWLKGSNLAPNLNQLSQAAVQLAGITGATNEPYTRQQNSGQFDLLAPLSRQNSYAGDEDSTGESGFMNASGWYENEFADISYLFDIQDPSFFEQVSDPTIHQDLGAWMGESQEH</sequence>
<dbReference type="PROSITE" id="PS50048">
    <property type="entry name" value="ZN2_CY6_FUNGAL_2"/>
    <property type="match status" value="1"/>
</dbReference>
<dbReference type="GO" id="GO:0003677">
    <property type="term" value="F:DNA binding"/>
    <property type="evidence" value="ECO:0007669"/>
    <property type="project" value="InterPro"/>
</dbReference>
<evidence type="ECO:0000256" key="3">
    <source>
        <dbReference type="ARBA" id="ARBA00023163"/>
    </source>
</evidence>
<name>A0A2T2NWV6_CORCC</name>
<dbReference type="SMART" id="SM00066">
    <property type="entry name" value="GAL4"/>
    <property type="match status" value="1"/>
</dbReference>
<proteinExistence type="predicted"/>